<evidence type="ECO:0000313" key="3">
    <source>
        <dbReference type="Proteomes" id="UP000642094"/>
    </source>
</evidence>
<dbReference type="Gene3D" id="3.30.460.10">
    <property type="entry name" value="Beta Polymerase, domain 2"/>
    <property type="match status" value="1"/>
</dbReference>
<proteinExistence type="predicted"/>
<dbReference type="EMBL" id="JACJQB010000077">
    <property type="protein sequence ID" value="MBD2190090.1"/>
    <property type="molecule type" value="Genomic_DNA"/>
</dbReference>
<accession>A0ABR8A1T2</accession>
<comment type="caution">
    <text evidence="2">The sequence shown here is derived from an EMBL/GenBank/DDBJ whole genome shotgun (WGS) entry which is preliminary data.</text>
</comment>
<feature type="domain" description="Polymerase beta nucleotidyltransferase" evidence="1">
    <location>
        <begin position="32"/>
        <end position="107"/>
    </location>
</feature>
<gene>
    <name evidence="2" type="ORF">H6F41_18365</name>
</gene>
<dbReference type="InterPro" id="IPR043519">
    <property type="entry name" value="NT_sf"/>
</dbReference>
<sequence>MYSYILAARKREQARQEGLRQLQSRGIETAKQAARILRQQFRVTRVVLFGSMLQPEIHANSDIDLAVWNLSKSDYFQAVGKLQGLSEFEIDLVEAENVSDYIVEAIAQGLEL</sequence>
<dbReference type="SUPFAM" id="SSF81301">
    <property type="entry name" value="Nucleotidyltransferase"/>
    <property type="match status" value="1"/>
</dbReference>
<dbReference type="InterPro" id="IPR041633">
    <property type="entry name" value="Polbeta"/>
</dbReference>
<name>A0ABR8A1T2_9CYAN</name>
<organism evidence="2 3">
    <name type="scientific">Pseudanabaena mucicola FACHB-723</name>
    <dbReference type="NCBI Taxonomy" id="2692860"/>
    <lineage>
        <taxon>Bacteria</taxon>
        <taxon>Bacillati</taxon>
        <taxon>Cyanobacteriota</taxon>
        <taxon>Cyanophyceae</taxon>
        <taxon>Pseudanabaenales</taxon>
        <taxon>Pseudanabaenaceae</taxon>
        <taxon>Pseudanabaena</taxon>
    </lineage>
</organism>
<dbReference type="Proteomes" id="UP000642094">
    <property type="component" value="Unassembled WGS sequence"/>
</dbReference>
<dbReference type="PIRSF" id="PIRSF020217">
    <property type="entry name" value="UCP020217"/>
    <property type="match status" value="1"/>
</dbReference>
<reference evidence="2 3" key="1">
    <citation type="journal article" date="2020" name="ISME J.">
        <title>Comparative genomics reveals insights into cyanobacterial evolution and habitat adaptation.</title>
        <authorList>
            <person name="Chen M.Y."/>
            <person name="Teng W.K."/>
            <person name="Zhao L."/>
            <person name="Hu C.X."/>
            <person name="Zhou Y.K."/>
            <person name="Han B.P."/>
            <person name="Song L.R."/>
            <person name="Shu W.S."/>
        </authorList>
    </citation>
    <scope>NUCLEOTIDE SEQUENCE [LARGE SCALE GENOMIC DNA]</scope>
    <source>
        <strain evidence="2 3">FACHB-723</strain>
    </source>
</reference>
<evidence type="ECO:0000313" key="2">
    <source>
        <dbReference type="EMBL" id="MBD2190090.1"/>
    </source>
</evidence>
<dbReference type="InterPro" id="IPR024700">
    <property type="entry name" value="UCP020217"/>
</dbReference>
<evidence type="ECO:0000259" key="1">
    <source>
        <dbReference type="Pfam" id="PF18765"/>
    </source>
</evidence>
<dbReference type="CDD" id="cd05403">
    <property type="entry name" value="NT_KNTase_like"/>
    <property type="match status" value="1"/>
</dbReference>
<keyword evidence="3" id="KW-1185">Reference proteome</keyword>
<dbReference type="Pfam" id="PF18765">
    <property type="entry name" value="Polbeta"/>
    <property type="match status" value="1"/>
</dbReference>
<protein>
    <submittedName>
        <fullName evidence="2">Nucleotidyltransferase domain-containing protein</fullName>
    </submittedName>
</protein>